<sequence length="265" mass="28647">MSTQYLTSAQLETPVPMPQSLRPWLAELTSTPVYDDITQPFAHPPAASTTVVLRTEQSGRRAAFVVGAQTKASYSRADEPAGCVRLRLAPGVTRQLLGVAAGELTDRVVRLDDLPGPLSSAASELTRLPADEAITYLEDVLPHQVSESGTERAHRIVLREAISALTAGDAPAIPDLAARLAVSERQLRSLFATGIGLSPKHFARIDRVRRVLAYAGNTPWSHLAADSGYYDQSHLTADFRTIMGVPPAAYLHGRLPAPTRCRIPR</sequence>
<evidence type="ECO:0000313" key="5">
    <source>
        <dbReference type="EMBL" id="GGN88732.1"/>
    </source>
</evidence>
<proteinExistence type="predicted"/>
<dbReference type="PANTHER" id="PTHR46796">
    <property type="entry name" value="HTH-TYPE TRANSCRIPTIONAL ACTIVATOR RHAS-RELATED"/>
    <property type="match status" value="1"/>
</dbReference>
<evidence type="ECO:0000259" key="4">
    <source>
        <dbReference type="PROSITE" id="PS01124"/>
    </source>
</evidence>
<organism evidence="5 6">
    <name type="scientific">Nocardia rhizosphaerihabitans</name>
    <dbReference type="NCBI Taxonomy" id="1691570"/>
    <lineage>
        <taxon>Bacteria</taxon>
        <taxon>Bacillati</taxon>
        <taxon>Actinomycetota</taxon>
        <taxon>Actinomycetes</taxon>
        <taxon>Mycobacteriales</taxon>
        <taxon>Nocardiaceae</taxon>
        <taxon>Nocardia</taxon>
    </lineage>
</organism>
<dbReference type="SMART" id="SM00342">
    <property type="entry name" value="HTH_ARAC"/>
    <property type="match status" value="1"/>
</dbReference>
<keyword evidence="3" id="KW-0804">Transcription</keyword>
<dbReference type="PROSITE" id="PS01124">
    <property type="entry name" value="HTH_ARAC_FAMILY_2"/>
    <property type="match status" value="1"/>
</dbReference>
<accession>A0ABQ2KR03</accession>
<dbReference type="Proteomes" id="UP000658127">
    <property type="component" value="Unassembled WGS sequence"/>
</dbReference>
<dbReference type="EMBL" id="BMNE01000005">
    <property type="protein sequence ID" value="GGN88732.1"/>
    <property type="molecule type" value="Genomic_DNA"/>
</dbReference>
<dbReference type="Pfam" id="PF12833">
    <property type="entry name" value="HTH_18"/>
    <property type="match status" value="1"/>
</dbReference>
<keyword evidence="6" id="KW-1185">Reference proteome</keyword>
<feature type="domain" description="HTH araC/xylS-type" evidence="4">
    <location>
        <begin position="151"/>
        <end position="253"/>
    </location>
</feature>
<comment type="caution">
    <text evidence="5">The sequence shown here is derived from an EMBL/GenBank/DDBJ whole genome shotgun (WGS) entry which is preliminary data.</text>
</comment>
<protein>
    <submittedName>
        <fullName evidence="5">AraC family transcriptional regulator</fullName>
    </submittedName>
</protein>
<dbReference type="SUPFAM" id="SSF46689">
    <property type="entry name" value="Homeodomain-like"/>
    <property type="match status" value="1"/>
</dbReference>
<dbReference type="InterPro" id="IPR050204">
    <property type="entry name" value="AraC_XylS_family_regulators"/>
</dbReference>
<gene>
    <name evidence="5" type="ORF">GCM10011610_46490</name>
</gene>
<name>A0ABQ2KR03_9NOCA</name>
<dbReference type="RefSeq" id="WP_229740049.1">
    <property type="nucleotide sequence ID" value="NZ_BMNE01000005.1"/>
</dbReference>
<evidence type="ECO:0000256" key="2">
    <source>
        <dbReference type="ARBA" id="ARBA00023125"/>
    </source>
</evidence>
<dbReference type="Gene3D" id="1.10.10.60">
    <property type="entry name" value="Homeodomain-like"/>
    <property type="match status" value="1"/>
</dbReference>
<evidence type="ECO:0000313" key="6">
    <source>
        <dbReference type="Proteomes" id="UP000658127"/>
    </source>
</evidence>
<dbReference type="PANTHER" id="PTHR46796:SF15">
    <property type="entry name" value="BLL1074 PROTEIN"/>
    <property type="match status" value="1"/>
</dbReference>
<keyword evidence="1" id="KW-0805">Transcription regulation</keyword>
<dbReference type="InterPro" id="IPR018060">
    <property type="entry name" value="HTH_AraC"/>
</dbReference>
<dbReference type="InterPro" id="IPR009057">
    <property type="entry name" value="Homeodomain-like_sf"/>
</dbReference>
<reference evidence="6" key="1">
    <citation type="journal article" date="2019" name="Int. J. Syst. Evol. Microbiol.">
        <title>The Global Catalogue of Microorganisms (GCM) 10K type strain sequencing project: providing services to taxonomists for standard genome sequencing and annotation.</title>
        <authorList>
            <consortium name="The Broad Institute Genomics Platform"/>
            <consortium name="The Broad Institute Genome Sequencing Center for Infectious Disease"/>
            <person name="Wu L."/>
            <person name="Ma J."/>
        </authorList>
    </citation>
    <scope>NUCLEOTIDE SEQUENCE [LARGE SCALE GENOMIC DNA]</scope>
    <source>
        <strain evidence="6">CGMCC 4.7329</strain>
    </source>
</reference>
<evidence type="ECO:0000256" key="3">
    <source>
        <dbReference type="ARBA" id="ARBA00023163"/>
    </source>
</evidence>
<keyword evidence="2" id="KW-0238">DNA-binding</keyword>
<evidence type="ECO:0000256" key="1">
    <source>
        <dbReference type="ARBA" id="ARBA00023015"/>
    </source>
</evidence>